<comment type="caution">
    <text evidence="2">The sequence shown here is derived from an EMBL/GenBank/DDBJ whole genome shotgun (WGS) entry which is preliminary data.</text>
</comment>
<evidence type="ECO:0000313" key="2">
    <source>
        <dbReference type="EMBL" id="MDN4174295.1"/>
    </source>
</evidence>
<keyword evidence="1" id="KW-0732">Signal</keyword>
<accession>A0ABT8FID2</accession>
<evidence type="ECO:0000313" key="3">
    <source>
        <dbReference type="Proteomes" id="UP001168620"/>
    </source>
</evidence>
<protein>
    <submittedName>
        <fullName evidence="2">Uncharacterized protein</fullName>
    </submittedName>
</protein>
<dbReference type="RefSeq" id="WP_300953391.1">
    <property type="nucleotide sequence ID" value="NZ_JAUHJQ010000006.1"/>
</dbReference>
<organism evidence="2 3">
    <name type="scientific">Nocardioides oceani</name>
    <dbReference type="NCBI Taxonomy" id="3058369"/>
    <lineage>
        <taxon>Bacteria</taxon>
        <taxon>Bacillati</taxon>
        <taxon>Actinomycetota</taxon>
        <taxon>Actinomycetes</taxon>
        <taxon>Propionibacteriales</taxon>
        <taxon>Nocardioidaceae</taxon>
        <taxon>Nocardioides</taxon>
    </lineage>
</organism>
<sequence>MKKSLSRAIAVTAVSAAGLAGALVVTPTATAETAPRAAVSAPAGKLTASGRLEKTGFGYKADVFGTKLLLEGVELRALKGGYAQQRCTTMAGRVADKSSILAPLDEITDGALPEGLIDLSVTHQTSETYKRGDRTGVRGISTVGDVKVGGIELPGLGKLPQISIKGLQSVADAFHTGKGYGHEESFGFEGIEITGIDESVIGSVPGLSDLLYIVNDLVAPVNQIVNELVKLLSSVAGNTIEIPGLGAIGLGASSGKATAKQGISEAYALKILVNATGNDTLLQLGRARTEISKAGPAGVFRGTATGANILGDIPLLNVGNLGQRSIPCGGTDGRVVTTKAADYSLLGGLVDVTGVTYKYMGDYLKGRAAKALIGTDLGTVTVPSLGLEVKGLSSLVNLKRSAKSAEVKPTVTTKYLQVLHNGKPVTLRPGESYDLGDDNFLNFRKLFDKSYHGTGVHGLQLNLAGIGLLDLASSSGRIFPR</sequence>
<feature type="chain" id="PRO_5045998489" evidence="1">
    <location>
        <begin position="32"/>
        <end position="481"/>
    </location>
</feature>
<evidence type="ECO:0000256" key="1">
    <source>
        <dbReference type="SAM" id="SignalP"/>
    </source>
</evidence>
<reference evidence="2" key="1">
    <citation type="submission" date="2023-06" db="EMBL/GenBank/DDBJ databases">
        <title>Draft genome sequence of Nocardioides sp. SOB77.</title>
        <authorList>
            <person name="Zhang G."/>
        </authorList>
    </citation>
    <scope>NUCLEOTIDE SEQUENCE</scope>
    <source>
        <strain evidence="2">SOB77</strain>
    </source>
</reference>
<gene>
    <name evidence="2" type="ORF">QWY28_15125</name>
</gene>
<dbReference type="Proteomes" id="UP001168620">
    <property type="component" value="Unassembled WGS sequence"/>
</dbReference>
<name>A0ABT8FID2_9ACTN</name>
<feature type="signal peptide" evidence="1">
    <location>
        <begin position="1"/>
        <end position="31"/>
    </location>
</feature>
<proteinExistence type="predicted"/>
<keyword evidence="3" id="KW-1185">Reference proteome</keyword>
<dbReference type="EMBL" id="JAUHJQ010000006">
    <property type="protein sequence ID" value="MDN4174295.1"/>
    <property type="molecule type" value="Genomic_DNA"/>
</dbReference>